<sequence length="452" mass="47780">MATSAHQCVTVARQLAVIPRSDRRTPVRHPKVKIAFALLSITLLTASCGRSSDSGGGNAATSQGANATAPTKATLTVWAMGTDGENLPKLLKQFEAENPGYTVNVTSVPWQDASEKFRTAEAGGVTPDIAQVGTTLMGGITDGFEPVPTDIDTNAFFQGPLKSAQVKGATLGVPWAVDTRLLFYRTDLAKKAGFNGPPKTWADLTKLAKGMQTAGGAKWGIQMATTPDQDLQNSFIFPWSDGAQIINKDGSKWTYDTPQMIAGYRYYQSFYKDKIADPNPSAGAGAAESAFVSGQLGILLAGAGESQLLNQAGGPGFQNKYAVATVPKEESATSFAGGSDLVVFKRSKNSAAAWKLIQWLSKPDVQAEWYKIDGALPAVQSAWQLPGLADDKELQVFNDQLKDTDAPPPNSTWLQVADEVGQQLDQMVKAGKDPAAAMKAAQSAADSIGTGS</sequence>
<keyword evidence="3" id="KW-0732">Signal</keyword>
<keyword evidence="2" id="KW-0813">Transport</keyword>
<proteinExistence type="inferred from homology"/>
<evidence type="ECO:0000256" key="1">
    <source>
        <dbReference type="ARBA" id="ARBA00008520"/>
    </source>
</evidence>
<dbReference type="GO" id="GO:0015768">
    <property type="term" value="P:maltose transport"/>
    <property type="evidence" value="ECO:0007669"/>
    <property type="project" value="TreeGrafter"/>
</dbReference>
<reference evidence="4 5" key="1">
    <citation type="submission" date="2019-04" db="EMBL/GenBank/DDBJ databases">
        <title>Streptomyces oryziradicis sp. nov., a novel actinomycete isolated from rhizosphere soil of rice (Oryza sativa L.).</title>
        <authorList>
            <person name="Li C."/>
        </authorList>
    </citation>
    <scope>NUCLEOTIDE SEQUENCE [LARGE SCALE GENOMIC DNA]</scope>
    <source>
        <strain evidence="4 5">NEAU-C40</strain>
    </source>
</reference>
<comment type="similarity">
    <text evidence="1">Belongs to the bacterial solute-binding protein 1 family.</text>
</comment>
<dbReference type="PANTHER" id="PTHR30061:SF50">
    <property type="entry name" value="MALTOSE_MALTODEXTRIN-BINDING PERIPLASMIC PROTEIN"/>
    <property type="match status" value="1"/>
</dbReference>
<dbReference type="Gene3D" id="3.40.190.10">
    <property type="entry name" value="Periplasmic binding protein-like II"/>
    <property type="match status" value="2"/>
</dbReference>
<evidence type="ECO:0000313" key="4">
    <source>
        <dbReference type="EMBL" id="TJZ97514.1"/>
    </source>
</evidence>
<gene>
    <name evidence="4" type="ORF">FCI23_49455</name>
</gene>
<dbReference type="Proteomes" id="UP000305778">
    <property type="component" value="Unassembled WGS sequence"/>
</dbReference>
<dbReference type="GO" id="GO:0055052">
    <property type="term" value="C:ATP-binding cassette (ABC) transporter complex, substrate-binding subunit-containing"/>
    <property type="evidence" value="ECO:0007669"/>
    <property type="project" value="TreeGrafter"/>
</dbReference>
<dbReference type="GO" id="GO:0042956">
    <property type="term" value="P:maltodextrin transmembrane transport"/>
    <property type="evidence" value="ECO:0007669"/>
    <property type="project" value="TreeGrafter"/>
</dbReference>
<dbReference type="GO" id="GO:1901982">
    <property type="term" value="F:maltose binding"/>
    <property type="evidence" value="ECO:0007669"/>
    <property type="project" value="TreeGrafter"/>
</dbReference>
<dbReference type="InterPro" id="IPR006059">
    <property type="entry name" value="SBP"/>
</dbReference>
<keyword evidence="5" id="KW-1185">Reference proteome</keyword>
<dbReference type="AlphaFoldDB" id="A0A4U0SB20"/>
<dbReference type="Pfam" id="PF13416">
    <property type="entry name" value="SBP_bac_8"/>
    <property type="match status" value="1"/>
</dbReference>
<protein>
    <submittedName>
        <fullName evidence="4">Extracellular solute-binding protein</fullName>
    </submittedName>
</protein>
<accession>A0A4U0SB20</accession>
<dbReference type="EMBL" id="SUMC01000141">
    <property type="protein sequence ID" value="TJZ97514.1"/>
    <property type="molecule type" value="Genomic_DNA"/>
</dbReference>
<evidence type="ECO:0000313" key="5">
    <source>
        <dbReference type="Proteomes" id="UP000305778"/>
    </source>
</evidence>
<evidence type="ECO:0000256" key="3">
    <source>
        <dbReference type="ARBA" id="ARBA00022729"/>
    </source>
</evidence>
<name>A0A4U0SB20_9ACTN</name>
<organism evidence="4 5">
    <name type="scientific">Actinacidiphila oryziradicis</name>
    <dbReference type="NCBI Taxonomy" id="2571141"/>
    <lineage>
        <taxon>Bacteria</taxon>
        <taxon>Bacillati</taxon>
        <taxon>Actinomycetota</taxon>
        <taxon>Actinomycetes</taxon>
        <taxon>Kitasatosporales</taxon>
        <taxon>Streptomycetaceae</taxon>
        <taxon>Actinacidiphila</taxon>
    </lineage>
</organism>
<dbReference type="SUPFAM" id="SSF53850">
    <property type="entry name" value="Periplasmic binding protein-like II"/>
    <property type="match status" value="1"/>
</dbReference>
<evidence type="ECO:0000256" key="2">
    <source>
        <dbReference type="ARBA" id="ARBA00022448"/>
    </source>
</evidence>
<comment type="caution">
    <text evidence="4">The sequence shown here is derived from an EMBL/GenBank/DDBJ whole genome shotgun (WGS) entry which is preliminary data.</text>
</comment>
<dbReference type="PANTHER" id="PTHR30061">
    <property type="entry name" value="MALTOSE-BINDING PERIPLASMIC PROTEIN"/>
    <property type="match status" value="1"/>
</dbReference>
<dbReference type="OrthoDB" id="9780991at2"/>